<dbReference type="Proteomes" id="UP000095200">
    <property type="component" value="Unassembled WGS sequence"/>
</dbReference>
<comment type="caution">
    <text evidence="1">The sequence shown here is derived from an EMBL/GenBank/DDBJ whole genome shotgun (WGS) entry which is preliminary data.</text>
</comment>
<organism evidence="1 2">
    <name type="scientific">Desulfoplanes formicivorans</name>
    <dbReference type="NCBI Taxonomy" id="1592317"/>
    <lineage>
        <taxon>Bacteria</taxon>
        <taxon>Pseudomonadati</taxon>
        <taxon>Thermodesulfobacteriota</taxon>
        <taxon>Desulfovibrionia</taxon>
        <taxon>Desulfovibrionales</taxon>
        <taxon>Desulfoplanaceae</taxon>
        <taxon>Desulfoplanes</taxon>
    </lineage>
</organism>
<keyword evidence="2" id="KW-1185">Reference proteome</keyword>
<sequence length="110" mass="12031">MLRSEILALDARALLDMVAEKFGVRLAGLEDVGNLGEAWKIVEKLDHMGWAVDIRNMKGRKTVDALGFQDGGPVTVFARYGEDPDFSSVCEGICKTGLIILEETKTSAMQ</sequence>
<evidence type="ECO:0000313" key="1">
    <source>
        <dbReference type="EMBL" id="GAU09735.1"/>
    </source>
</evidence>
<dbReference type="AlphaFoldDB" id="A0A194AKH1"/>
<reference evidence="2" key="1">
    <citation type="submission" date="2016-06" db="EMBL/GenBank/DDBJ databases">
        <title>Draft genome sequence of Desulfoplanes formicivorans strain Pf12B.</title>
        <authorList>
            <person name="Watanabe M."/>
            <person name="Kojima H."/>
            <person name="Fukui M."/>
        </authorList>
    </citation>
    <scope>NUCLEOTIDE SEQUENCE [LARGE SCALE GENOMIC DNA]</scope>
    <source>
        <strain evidence="2">Pf12B</strain>
    </source>
</reference>
<protein>
    <submittedName>
        <fullName evidence="1">Uncharacterized protein</fullName>
    </submittedName>
</protein>
<accession>A0A194AKH1</accession>
<evidence type="ECO:0000313" key="2">
    <source>
        <dbReference type="Proteomes" id="UP000095200"/>
    </source>
</evidence>
<dbReference type="EMBL" id="BDFE01000020">
    <property type="protein sequence ID" value="GAU09735.1"/>
    <property type="molecule type" value="Genomic_DNA"/>
</dbReference>
<proteinExistence type="predicted"/>
<name>A0A194AKH1_9BACT</name>
<gene>
    <name evidence="1" type="ORF">DPF_2467</name>
</gene>